<feature type="compositionally biased region" description="Low complexity" evidence="1">
    <location>
        <begin position="104"/>
        <end position="115"/>
    </location>
</feature>
<feature type="compositionally biased region" description="Polar residues" evidence="1">
    <location>
        <begin position="292"/>
        <end position="304"/>
    </location>
</feature>
<comment type="caution">
    <text evidence="2">The sequence shown here is derived from an EMBL/GenBank/DDBJ whole genome shotgun (WGS) entry which is preliminary data.</text>
</comment>
<organism evidence="2 3">
    <name type="scientific">Venturia inaequalis</name>
    <name type="common">Apple scab fungus</name>
    <dbReference type="NCBI Taxonomy" id="5025"/>
    <lineage>
        <taxon>Eukaryota</taxon>
        <taxon>Fungi</taxon>
        <taxon>Dikarya</taxon>
        <taxon>Ascomycota</taxon>
        <taxon>Pezizomycotina</taxon>
        <taxon>Dothideomycetes</taxon>
        <taxon>Pleosporomycetidae</taxon>
        <taxon>Venturiales</taxon>
        <taxon>Venturiaceae</taxon>
        <taxon>Venturia</taxon>
    </lineage>
</organism>
<reference evidence="2 3" key="1">
    <citation type="submission" date="2019-07" db="EMBL/GenBank/DDBJ databases">
        <title>Venturia inaequalis Genome Resource.</title>
        <authorList>
            <person name="Lichtner F.J."/>
        </authorList>
    </citation>
    <scope>NUCLEOTIDE SEQUENCE [LARGE SCALE GENOMIC DNA]</scope>
    <source>
        <strain evidence="2 3">DMI_063113</strain>
    </source>
</reference>
<protein>
    <submittedName>
        <fullName evidence="2">Uncharacterized protein</fullName>
    </submittedName>
</protein>
<feature type="region of interest" description="Disordered" evidence="1">
    <location>
        <begin position="233"/>
        <end position="263"/>
    </location>
</feature>
<dbReference type="Proteomes" id="UP000490939">
    <property type="component" value="Unassembled WGS sequence"/>
</dbReference>
<feature type="compositionally biased region" description="Low complexity" evidence="1">
    <location>
        <begin position="71"/>
        <end position="86"/>
    </location>
</feature>
<evidence type="ECO:0000256" key="1">
    <source>
        <dbReference type="SAM" id="MobiDB-lite"/>
    </source>
</evidence>
<evidence type="ECO:0000313" key="3">
    <source>
        <dbReference type="Proteomes" id="UP000490939"/>
    </source>
</evidence>
<gene>
    <name evidence="2" type="ORF">EG327_003797</name>
</gene>
<feature type="region of interest" description="Disordered" evidence="1">
    <location>
        <begin position="66"/>
        <end position="193"/>
    </location>
</feature>
<keyword evidence="3" id="KW-1185">Reference proteome</keyword>
<sequence>MYRLPLECAFIILFCNISEFIPRTVRGIPAYRSLEVGALTITSPSNSHLDPTHAISLTPPVQNATLPGSFLSTPSLPDTLPTDLLPVTQMPPTPNPKDPSQNTSSAQSIPIAQSSENRLPPTASPPSAGSNESLHIPPPSGTFEHTLTDLAPSGTGSPTASNIPSITFNASGNASRAAGVPPTPTPNGPQPGLTSTTLLVSVYTAINGTWLPSVETIAPVTDAGPASPTQTFASSITTNGSIPSPPLATHDPSGTMSGAPGGGGGGIGGLIWSALGGGPGDRAGPLPLATGAASTSHDNSTEGTRTTATILLSTPLSPILGGGGAVAPTRTSSPMLAAATGGVTVVRVSFGEVLGLVGGVFVGVSVL</sequence>
<name>A0A8H3Z6Q7_VENIN</name>
<feature type="region of interest" description="Disordered" evidence="1">
    <location>
        <begin position="282"/>
        <end position="304"/>
    </location>
</feature>
<proteinExistence type="predicted"/>
<dbReference type="EMBL" id="WNWR01000234">
    <property type="protein sequence ID" value="KAE9987474.1"/>
    <property type="molecule type" value="Genomic_DNA"/>
</dbReference>
<accession>A0A8H3Z6Q7</accession>
<feature type="compositionally biased region" description="Polar residues" evidence="1">
    <location>
        <begin position="154"/>
        <end position="174"/>
    </location>
</feature>
<feature type="compositionally biased region" description="Polar residues" evidence="1">
    <location>
        <begin position="233"/>
        <end position="242"/>
    </location>
</feature>
<dbReference type="AlphaFoldDB" id="A0A8H3Z6Q7"/>
<evidence type="ECO:0000313" key="2">
    <source>
        <dbReference type="EMBL" id="KAE9987474.1"/>
    </source>
</evidence>